<dbReference type="AlphaFoldDB" id="A0A183DPA3"/>
<proteinExistence type="predicted"/>
<evidence type="ECO:0000313" key="2">
    <source>
        <dbReference type="Proteomes" id="UP000271098"/>
    </source>
</evidence>
<dbReference type="EMBL" id="UYRT01078023">
    <property type="protein sequence ID" value="VDN17586.1"/>
    <property type="molecule type" value="Genomic_DNA"/>
</dbReference>
<reference evidence="1 2" key="2">
    <citation type="submission" date="2018-11" db="EMBL/GenBank/DDBJ databases">
        <authorList>
            <consortium name="Pathogen Informatics"/>
        </authorList>
    </citation>
    <scope>NUCLEOTIDE SEQUENCE [LARGE SCALE GENOMIC DNA]</scope>
</reference>
<evidence type="ECO:0000313" key="1">
    <source>
        <dbReference type="EMBL" id="VDN17586.1"/>
    </source>
</evidence>
<protein>
    <submittedName>
        <fullName evidence="3">Tropoelastin</fullName>
    </submittedName>
</protein>
<sequence>MPRRIALIYFIISTANNFFTAADLSEMNGQSGTNSLTTKFRQYALGSTPGLSLGALGLASNPFSGLSALPGLMSGGLGTIPGLPGIASGLTGLPGNVPSLTRLQGSGVGLPGQPFRDQATAV</sequence>
<name>A0A183DPA3_9BILA</name>
<dbReference type="Proteomes" id="UP000271098">
    <property type="component" value="Unassembled WGS sequence"/>
</dbReference>
<reference evidence="3" key="1">
    <citation type="submission" date="2016-06" db="UniProtKB">
        <authorList>
            <consortium name="WormBaseParasite"/>
        </authorList>
    </citation>
    <scope>IDENTIFICATION</scope>
</reference>
<gene>
    <name evidence="1" type="ORF">GPUH_LOCUS10544</name>
</gene>
<keyword evidence="2" id="KW-1185">Reference proteome</keyword>
<evidence type="ECO:0000313" key="3">
    <source>
        <dbReference type="WBParaSite" id="GPUH_0001055701-mRNA-1"/>
    </source>
</evidence>
<dbReference type="WBParaSite" id="GPUH_0001055701-mRNA-1">
    <property type="protein sequence ID" value="GPUH_0001055701-mRNA-1"/>
    <property type="gene ID" value="GPUH_0001055701"/>
</dbReference>
<organism evidence="3">
    <name type="scientific">Gongylonema pulchrum</name>
    <dbReference type="NCBI Taxonomy" id="637853"/>
    <lineage>
        <taxon>Eukaryota</taxon>
        <taxon>Metazoa</taxon>
        <taxon>Ecdysozoa</taxon>
        <taxon>Nematoda</taxon>
        <taxon>Chromadorea</taxon>
        <taxon>Rhabditida</taxon>
        <taxon>Spirurina</taxon>
        <taxon>Spiruromorpha</taxon>
        <taxon>Spiruroidea</taxon>
        <taxon>Gongylonematidae</taxon>
        <taxon>Gongylonema</taxon>
    </lineage>
</organism>
<accession>A0A183DPA3</accession>